<reference evidence="3" key="3">
    <citation type="submission" date="2015-06" db="UniProtKB">
        <authorList>
            <consortium name="EnsemblMetazoa"/>
        </authorList>
    </citation>
    <scope>IDENTIFICATION</scope>
</reference>
<evidence type="ECO:0000313" key="3">
    <source>
        <dbReference type="EnsemblMetazoa" id="HelroP184159"/>
    </source>
</evidence>
<evidence type="ECO:0000313" key="2">
    <source>
        <dbReference type="EMBL" id="ESO07057.1"/>
    </source>
</evidence>
<accession>T1FKP5</accession>
<keyword evidence="4" id="KW-1185">Reference proteome</keyword>
<organism evidence="3 4">
    <name type="scientific">Helobdella robusta</name>
    <name type="common">Californian leech</name>
    <dbReference type="NCBI Taxonomy" id="6412"/>
    <lineage>
        <taxon>Eukaryota</taxon>
        <taxon>Metazoa</taxon>
        <taxon>Spiralia</taxon>
        <taxon>Lophotrochozoa</taxon>
        <taxon>Annelida</taxon>
        <taxon>Clitellata</taxon>
        <taxon>Hirudinea</taxon>
        <taxon>Rhynchobdellida</taxon>
        <taxon>Glossiphoniidae</taxon>
        <taxon>Helobdella</taxon>
    </lineage>
</organism>
<dbReference type="GeneID" id="20209394"/>
<reference evidence="2 4" key="2">
    <citation type="journal article" date="2013" name="Nature">
        <title>Insights into bilaterian evolution from three spiralian genomes.</title>
        <authorList>
            <person name="Simakov O."/>
            <person name="Marletaz F."/>
            <person name="Cho S.J."/>
            <person name="Edsinger-Gonzales E."/>
            <person name="Havlak P."/>
            <person name="Hellsten U."/>
            <person name="Kuo D.H."/>
            <person name="Larsson T."/>
            <person name="Lv J."/>
            <person name="Arendt D."/>
            <person name="Savage R."/>
            <person name="Osoegawa K."/>
            <person name="de Jong P."/>
            <person name="Grimwood J."/>
            <person name="Chapman J.A."/>
            <person name="Shapiro H."/>
            <person name="Aerts A."/>
            <person name="Otillar R.P."/>
            <person name="Terry A.Y."/>
            <person name="Boore J.L."/>
            <person name="Grigoriev I.V."/>
            <person name="Lindberg D.R."/>
            <person name="Seaver E.C."/>
            <person name="Weisblat D.A."/>
            <person name="Putnam N.H."/>
            <person name="Rokhsar D.S."/>
        </authorList>
    </citation>
    <scope>NUCLEOTIDE SEQUENCE</scope>
</reference>
<feature type="region of interest" description="Disordered" evidence="1">
    <location>
        <begin position="12"/>
        <end position="69"/>
    </location>
</feature>
<evidence type="ECO:0000313" key="4">
    <source>
        <dbReference type="Proteomes" id="UP000015101"/>
    </source>
</evidence>
<dbReference type="KEGG" id="hro:HELRODRAFT_184159"/>
<evidence type="ECO:0000256" key="1">
    <source>
        <dbReference type="SAM" id="MobiDB-lite"/>
    </source>
</evidence>
<dbReference type="RefSeq" id="XP_009014845.1">
    <property type="nucleotide sequence ID" value="XM_009016597.1"/>
</dbReference>
<gene>
    <name evidence="3" type="primary">20209394</name>
    <name evidence="2" type="ORF">HELRODRAFT_184159</name>
</gene>
<dbReference type="Proteomes" id="UP000015101">
    <property type="component" value="Unassembled WGS sequence"/>
</dbReference>
<dbReference type="EMBL" id="AMQM01009326">
    <property type="status" value="NOT_ANNOTATED_CDS"/>
    <property type="molecule type" value="Genomic_DNA"/>
</dbReference>
<dbReference type="EMBL" id="KB096267">
    <property type="protein sequence ID" value="ESO07057.1"/>
    <property type="molecule type" value="Genomic_DNA"/>
</dbReference>
<dbReference type="EnsemblMetazoa" id="HelroT184159">
    <property type="protein sequence ID" value="HelroP184159"/>
    <property type="gene ID" value="HelroG184159"/>
</dbReference>
<dbReference type="AlphaFoldDB" id="T1FKP5"/>
<name>T1FKP5_HELRO</name>
<reference evidence="4" key="1">
    <citation type="submission" date="2012-12" db="EMBL/GenBank/DDBJ databases">
        <authorList>
            <person name="Hellsten U."/>
            <person name="Grimwood J."/>
            <person name="Chapman J.A."/>
            <person name="Shapiro H."/>
            <person name="Aerts A."/>
            <person name="Otillar R.P."/>
            <person name="Terry A.Y."/>
            <person name="Boore J.L."/>
            <person name="Simakov O."/>
            <person name="Marletaz F."/>
            <person name="Cho S.-J."/>
            <person name="Edsinger-Gonzales E."/>
            <person name="Havlak P."/>
            <person name="Kuo D.-H."/>
            <person name="Larsson T."/>
            <person name="Lv J."/>
            <person name="Arendt D."/>
            <person name="Savage R."/>
            <person name="Osoegawa K."/>
            <person name="de Jong P."/>
            <person name="Lindberg D.R."/>
            <person name="Seaver E.C."/>
            <person name="Weisblat D.A."/>
            <person name="Putnam N.H."/>
            <person name="Grigoriev I.V."/>
            <person name="Rokhsar D.S."/>
        </authorList>
    </citation>
    <scope>NUCLEOTIDE SEQUENCE</scope>
</reference>
<dbReference type="CTD" id="20209394"/>
<feature type="compositionally biased region" description="Basic and acidic residues" evidence="1">
    <location>
        <begin position="38"/>
        <end position="47"/>
    </location>
</feature>
<protein>
    <submittedName>
        <fullName evidence="2 3">Uncharacterized protein</fullName>
    </submittedName>
</protein>
<dbReference type="InParanoid" id="T1FKP5"/>
<sequence>MSKIFILACLAEDGGSSGDDNSFPVETPTPDGSENVDPSDKKIDSGHLEVGSGDVKVGSGDGNTGLGEFLKEEKRGRNPCYPGQYYLGGECAYTCTSFFVPDKDGVCV</sequence>
<proteinExistence type="predicted"/>
<dbReference type="HOGENOM" id="CLU_2199761_0_0_1"/>